<feature type="coiled-coil region" evidence="9">
    <location>
        <begin position="605"/>
        <end position="723"/>
    </location>
</feature>
<feature type="coiled-coil region" evidence="9">
    <location>
        <begin position="1268"/>
        <end position="1306"/>
    </location>
</feature>
<feature type="region of interest" description="Disordered" evidence="10">
    <location>
        <begin position="416"/>
        <end position="447"/>
    </location>
</feature>
<comment type="function">
    <text evidence="8">Plays a role in the organization of both preexisting and nascent microtubules in interphase cells. During mitosis, required for the organization and orientation of the mitotic spindle.</text>
</comment>
<comment type="caution">
    <text evidence="11">The sequence shown here is derived from an EMBL/GenBank/DDBJ whole genome shotgun (WGS) entry which is preliminary data.</text>
</comment>
<feature type="compositionally biased region" description="Basic and acidic residues" evidence="10">
    <location>
        <begin position="422"/>
        <end position="431"/>
    </location>
</feature>
<dbReference type="GO" id="GO:0005815">
    <property type="term" value="C:microtubule organizing center"/>
    <property type="evidence" value="ECO:0007669"/>
    <property type="project" value="TreeGrafter"/>
</dbReference>
<dbReference type="PANTHER" id="PTHR14594">
    <property type="entry name" value="CENTROSOMAL PROTEIN OF 70 KDA"/>
    <property type="match status" value="1"/>
</dbReference>
<dbReference type="GO" id="GO:0043015">
    <property type="term" value="F:gamma-tubulin binding"/>
    <property type="evidence" value="ECO:0007669"/>
    <property type="project" value="InterPro"/>
</dbReference>
<feature type="coiled-coil region" evidence="9">
    <location>
        <begin position="1339"/>
        <end position="1419"/>
    </location>
</feature>
<organism evidence="11 12">
    <name type="scientific">Pleodorina starrii</name>
    <dbReference type="NCBI Taxonomy" id="330485"/>
    <lineage>
        <taxon>Eukaryota</taxon>
        <taxon>Viridiplantae</taxon>
        <taxon>Chlorophyta</taxon>
        <taxon>core chlorophytes</taxon>
        <taxon>Chlorophyceae</taxon>
        <taxon>CS clade</taxon>
        <taxon>Chlamydomonadales</taxon>
        <taxon>Volvocaceae</taxon>
        <taxon>Pleodorina</taxon>
    </lineage>
</organism>
<feature type="region of interest" description="Disordered" evidence="10">
    <location>
        <begin position="1018"/>
        <end position="1038"/>
    </location>
</feature>
<evidence type="ECO:0000256" key="3">
    <source>
        <dbReference type="ARBA" id="ARBA00018408"/>
    </source>
</evidence>
<gene>
    <name evidence="11" type="primary">PLEST000299</name>
    <name evidence="11" type="ORF">PLESTB_000354400</name>
</gene>
<feature type="region of interest" description="Disordered" evidence="10">
    <location>
        <begin position="491"/>
        <end position="520"/>
    </location>
</feature>
<evidence type="ECO:0000256" key="4">
    <source>
        <dbReference type="ARBA" id="ARBA00022490"/>
    </source>
</evidence>
<dbReference type="Proteomes" id="UP001165080">
    <property type="component" value="Unassembled WGS sequence"/>
</dbReference>
<comment type="subunit">
    <text evidence="2">Directly interacts with tubulin-gamma; this interaction determines centrosomal localization.</text>
</comment>
<feature type="compositionally biased region" description="Low complexity" evidence="10">
    <location>
        <begin position="284"/>
        <end position="306"/>
    </location>
</feature>
<evidence type="ECO:0000256" key="8">
    <source>
        <dbReference type="ARBA" id="ARBA00025273"/>
    </source>
</evidence>
<feature type="compositionally biased region" description="Low complexity" evidence="10">
    <location>
        <begin position="81"/>
        <end position="95"/>
    </location>
</feature>
<feature type="region of interest" description="Disordered" evidence="10">
    <location>
        <begin position="81"/>
        <end position="104"/>
    </location>
</feature>
<dbReference type="GO" id="GO:0070507">
    <property type="term" value="P:regulation of microtubule cytoskeleton organization"/>
    <property type="evidence" value="ECO:0007669"/>
    <property type="project" value="InterPro"/>
</dbReference>
<reference evidence="11 12" key="1">
    <citation type="journal article" date="2023" name="Commun. Biol.">
        <title>Reorganization of the ancestral sex-determining regions during the evolution of trioecy in Pleodorina starrii.</title>
        <authorList>
            <person name="Takahashi K."/>
            <person name="Suzuki S."/>
            <person name="Kawai-Toyooka H."/>
            <person name="Yamamoto K."/>
            <person name="Hamaji T."/>
            <person name="Ootsuki R."/>
            <person name="Yamaguchi H."/>
            <person name="Kawachi M."/>
            <person name="Higashiyama T."/>
            <person name="Nozaki H."/>
        </authorList>
    </citation>
    <scope>NUCLEOTIDE SEQUENCE [LARGE SCALE GENOMIC DNA]</scope>
    <source>
        <strain evidence="11 12">NIES-4479</strain>
    </source>
</reference>
<keyword evidence="12" id="KW-1185">Reference proteome</keyword>
<feature type="region of interest" description="Disordered" evidence="10">
    <location>
        <begin position="222"/>
        <end position="308"/>
    </location>
</feature>
<keyword evidence="6 9" id="KW-0175">Coiled coil</keyword>
<name>A0A9W6BDR2_9CHLO</name>
<protein>
    <recommendedName>
        <fullName evidence="3">Centrosomal protein of 70 kDa</fullName>
    </recommendedName>
</protein>
<feature type="coiled-coil region" evidence="9">
    <location>
        <begin position="545"/>
        <end position="572"/>
    </location>
</feature>
<comment type="subcellular location">
    <subcellularLocation>
        <location evidence="1">Cytoplasm</location>
        <location evidence="1">Cytoskeleton</location>
        <location evidence="1">Microtubule organizing center</location>
        <location evidence="1">Centrosome</location>
    </subcellularLocation>
</comment>
<dbReference type="EMBL" id="BRXU01000003">
    <property type="protein sequence ID" value="GLC50209.1"/>
    <property type="molecule type" value="Genomic_DNA"/>
</dbReference>
<evidence type="ECO:0000256" key="6">
    <source>
        <dbReference type="ARBA" id="ARBA00023054"/>
    </source>
</evidence>
<keyword evidence="5" id="KW-0802">TPR repeat</keyword>
<evidence type="ECO:0000256" key="7">
    <source>
        <dbReference type="ARBA" id="ARBA00023212"/>
    </source>
</evidence>
<feature type="coiled-coil region" evidence="9">
    <location>
        <begin position="1513"/>
        <end position="1652"/>
    </location>
</feature>
<evidence type="ECO:0000313" key="12">
    <source>
        <dbReference type="Proteomes" id="UP001165080"/>
    </source>
</evidence>
<dbReference type="InterPro" id="IPR037692">
    <property type="entry name" value="CEP70"/>
</dbReference>
<evidence type="ECO:0000256" key="9">
    <source>
        <dbReference type="SAM" id="Coils"/>
    </source>
</evidence>
<dbReference type="GO" id="GO:0060271">
    <property type="term" value="P:cilium assembly"/>
    <property type="evidence" value="ECO:0007669"/>
    <property type="project" value="InterPro"/>
</dbReference>
<proteinExistence type="predicted"/>
<sequence>MRADQLWALLLLVNNPRRVRSVGCGELLRLAAPVARGRAIRSLFRRPPLGRQWRTAQRSAMPAVSLQLKLKSWTGTVLTKSNSCNSNENSSCSSSGPAAAPRSGRYGCCHHQRQHRRRCCRRAARSQPLGDAALVVPTPQLEQPLRQQTSVDVWLQPSAQAEHGVAWPANDEVLRGSPTEPPPQPTAALWPEYAVTDAHSAANTGASITELGLPAGSRADGLPEAGAAAGSSDNVVHHGGHVGGSPRGGADSNGITESRGGIAFSISARQAPTDEGSARRVPRAWGAPGPLPSGAAAGAHEAPAAGQPQSIGAALAAMPPAATFGPVVTPGPADWERLNKALREAGFSGLVMAPAGLDAQTAHEPEPASLHRCLRARLEQYVRRNRLVAELLAATEESGRIVEQQEAAMRELQREANAARAAAEKSRRELADMSSQQLPKVEARHASQLGRLRSETTKLKEALRVSELDLTAKAEEIRSLKATVAGLQSASSHSSDVEGAALRQRVGHSRGARGNRDKEVEKLKATKEAVVGQAEDGQANALDRAYEAEATARRLEMELTAARARVGQLEQGLRQRERDVAAMREDLQQIKACEAAATLVAQERSAAAEETARRAEGEAAALRGKVKDLEGVLRIARQELDKQRSEAEALRSSAYEEVYRLRTIAVRGRRTCGLPASRVTQLEHVVRAKERDIARVRDEKEAAKAAERERARAEGAVRTRERELAKLAELLRQTQGAEWRRCSNKAKSEEGSRKLENDFTALRLRILQLEATLKGRDKECDKLARTVESLRGEAHELTAKLAKSEEAARKTDADLVVSRGKVLSLEGQLRVKEREQERLVRVVEGLKAGDAEVASRQAALEDAARRLDCQLTAARGRVSALEGVVRARDAAVERLNRQLEALKTADFERAAQALKSEEAARQQDTEAAAVRQRVIHLEGQLRAKERELERSARHIDAARAAEADAARRLADAAAAATKLEAEVAAGRQRAAQLGEALRGRERELAALTRALEAQRAAEHEANAVAGRTEETARKLDGEAGELRQRLIQAEGQLRTREREAERQARALEAAQTAVAEASLRQGEAEAAARRLEADAAGLRQRLAQAEGAVRAREKELERAEKVADQARGAEMAAEAKLRTAEATVVQLDGELSSLRLRISQLESAARGQSKEVEAPHPRVTRAKVAEVAAELRPRAKPLANLEASLTAREQETTRLQRLLAAAEAQAATQVTRSDDFVRRVEADLGNMKQQSTQLAQLIRARDRQLATMRGALEAAQAAEAKAAEQRRQSEEALRKVEGDLAAERQRAVQLDGQVKSREREMERLGRQLDAGRDQSSSAAVTTEREVAVAKEAAAKAEAALSTARARVTQLESELVGKERQLEGLQRLVGNSRAGDAEAAAVAEERTRRAEEAARRLDAELGAVRQRYAHLEHSFRSREASMDKLRAALAEKVAQEERRVARDKAAYQRIRAAYVATMGPSAGGATPGGGAQQQQKAAGAMAAAARELRPVEIVGLYESRREAAEQELAAYRAEVRSLADQLREAQNHIAIKDRTGAWRTPTELADMQARIILLERRSADLQRELDRARLEAAEAARTAERRLAEVEYRATQLKEDNEALVHELESRPTVQDNRTLKREVEILEKRLLQLKGSTAASGAGADAEGGETALSLAVAAKARNAGNLMTTTQRMARDKALHRLGLRALEDWPKDVLVDLVQDVCIELDVRDATTLPAAVRKTLRVVGAVPRMEAFIGAVCDRVYVKGAPFVPPHIDGTTDPSRVLEVLQVWLGLLQEGAHLRGAMRAVVEALAARTEGMATPIHGPGDVVASVRQLVEAEAVALTARESLAAASRHMAHDPEHLLSRLVSHFMRLFDCPSLEGVVPAINKLYVTLNEQRNFARALAAALDLPADAGPSACMARVREAVDASVADGGAGGAATTVQRHALGSGRHGKNPPGAELAVAAAPHGGVAPSVETTAAIEKLMLLFGVRTATAATDAAEKAVTRLKRLDEVLPRYQKLASQLFEALRCTSLEEVMPALRLALQVRVPQEP</sequence>
<evidence type="ECO:0000256" key="10">
    <source>
        <dbReference type="SAM" id="MobiDB-lite"/>
    </source>
</evidence>
<keyword evidence="7" id="KW-0206">Cytoskeleton</keyword>
<evidence type="ECO:0000256" key="5">
    <source>
        <dbReference type="ARBA" id="ARBA00022803"/>
    </source>
</evidence>
<evidence type="ECO:0000313" key="11">
    <source>
        <dbReference type="EMBL" id="GLC50209.1"/>
    </source>
</evidence>
<evidence type="ECO:0000256" key="2">
    <source>
        <dbReference type="ARBA" id="ARBA00011832"/>
    </source>
</evidence>
<accession>A0A9W6BDR2</accession>
<dbReference type="SUPFAM" id="SSF57997">
    <property type="entry name" value="Tropomyosin"/>
    <property type="match status" value="1"/>
</dbReference>
<feature type="coiled-coil region" evidence="9">
    <location>
        <begin position="752"/>
        <end position="807"/>
    </location>
</feature>
<evidence type="ECO:0000256" key="1">
    <source>
        <dbReference type="ARBA" id="ARBA00004300"/>
    </source>
</evidence>
<dbReference type="PANTHER" id="PTHR14594:SF1">
    <property type="entry name" value="CENTROSOMAL PROTEIN OF 70 KDA"/>
    <property type="match status" value="1"/>
</dbReference>
<keyword evidence="4" id="KW-0963">Cytoplasm</keyword>
<feature type="coiled-coil region" evidence="9">
    <location>
        <begin position="885"/>
        <end position="961"/>
    </location>
</feature>